<gene>
    <name evidence="2" type="ORF">A2319_05735</name>
</gene>
<accession>A0A1G2B9C4</accession>
<dbReference type="Gene3D" id="2.60.120.10">
    <property type="entry name" value="Jelly Rolls"/>
    <property type="match status" value="1"/>
</dbReference>
<dbReference type="Pfam" id="PF05523">
    <property type="entry name" value="FdtA"/>
    <property type="match status" value="1"/>
</dbReference>
<evidence type="ECO:0000313" key="2">
    <source>
        <dbReference type="EMBL" id="OGY85828.1"/>
    </source>
</evidence>
<protein>
    <recommendedName>
        <fullName evidence="1">Sugar 3,4-ketoisomerase QdtA cupin domain-containing protein</fullName>
    </recommendedName>
</protein>
<dbReference type="InterPro" id="IPR008894">
    <property type="entry name" value="QdtA_cupin_dom"/>
</dbReference>
<feature type="domain" description="Sugar 3,4-ketoisomerase QdtA cupin" evidence="1">
    <location>
        <begin position="17"/>
        <end position="133"/>
    </location>
</feature>
<dbReference type="CDD" id="cd20292">
    <property type="entry name" value="cupin_QdtA-like"/>
    <property type="match status" value="1"/>
</dbReference>
<organism evidence="2 3">
    <name type="scientific">Candidatus Kerfeldbacteria bacterium RIFOXYB2_FULL_38_14</name>
    <dbReference type="NCBI Taxonomy" id="1798547"/>
    <lineage>
        <taxon>Bacteria</taxon>
        <taxon>Candidatus Kerfeldiibacteriota</taxon>
    </lineage>
</organism>
<dbReference type="AlphaFoldDB" id="A0A1G2B9C4"/>
<sequence>MSLQFKKFEIPSVTLSNKYAMSPLELKDYIPFVVKRVYFISEITGNTGAHCHFKEEEFFILQKGTATAVIDRGKGLEEIFMQGPGSAVYVGNYVWHQFKDFSRDAILLALSSTNYQANRSDYCEDYKKYLKIREK</sequence>
<evidence type="ECO:0000259" key="1">
    <source>
        <dbReference type="Pfam" id="PF05523"/>
    </source>
</evidence>
<proteinExistence type="predicted"/>
<dbReference type="SUPFAM" id="SSF51182">
    <property type="entry name" value="RmlC-like cupins"/>
    <property type="match status" value="1"/>
</dbReference>
<dbReference type="Proteomes" id="UP000176420">
    <property type="component" value="Unassembled WGS sequence"/>
</dbReference>
<name>A0A1G2B9C4_9BACT</name>
<dbReference type="InterPro" id="IPR014710">
    <property type="entry name" value="RmlC-like_jellyroll"/>
</dbReference>
<reference evidence="2 3" key="1">
    <citation type="journal article" date="2016" name="Nat. Commun.">
        <title>Thousands of microbial genomes shed light on interconnected biogeochemical processes in an aquifer system.</title>
        <authorList>
            <person name="Anantharaman K."/>
            <person name="Brown C.T."/>
            <person name="Hug L.A."/>
            <person name="Sharon I."/>
            <person name="Castelle C.J."/>
            <person name="Probst A.J."/>
            <person name="Thomas B.C."/>
            <person name="Singh A."/>
            <person name="Wilkins M.J."/>
            <person name="Karaoz U."/>
            <person name="Brodie E.L."/>
            <person name="Williams K.H."/>
            <person name="Hubbard S.S."/>
            <person name="Banfield J.F."/>
        </authorList>
    </citation>
    <scope>NUCLEOTIDE SEQUENCE [LARGE SCALE GENOMIC DNA]</scope>
</reference>
<evidence type="ECO:0000313" key="3">
    <source>
        <dbReference type="Proteomes" id="UP000176420"/>
    </source>
</evidence>
<dbReference type="InterPro" id="IPR011051">
    <property type="entry name" value="RmlC_Cupin_sf"/>
</dbReference>
<dbReference type="EMBL" id="MHKI01000027">
    <property type="protein sequence ID" value="OGY85828.1"/>
    <property type="molecule type" value="Genomic_DNA"/>
</dbReference>
<comment type="caution">
    <text evidence="2">The sequence shown here is derived from an EMBL/GenBank/DDBJ whole genome shotgun (WGS) entry which is preliminary data.</text>
</comment>